<feature type="transmembrane region" description="Helical" evidence="14">
    <location>
        <begin position="187"/>
        <end position="207"/>
    </location>
</feature>
<comment type="similarity">
    <text evidence="3 14">Belongs to the very long-chain fatty acids dehydratase HACD family.</text>
</comment>
<dbReference type="InterPro" id="IPR007482">
    <property type="entry name" value="Tyr_Pase-like_PTPLA"/>
</dbReference>
<keyword evidence="11 14" id="KW-0275">Fatty acid biosynthesis</keyword>
<keyword evidence="8 14" id="KW-1133">Transmembrane helix</keyword>
<evidence type="ECO:0000256" key="14">
    <source>
        <dbReference type="RuleBase" id="RU363109"/>
    </source>
</evidence>
<evidence type="ECO:0000256" key="3">
    <source>
        <dbReference type="ARBA" id="ARBA00007811"/>
    </source>
</evidence>
<dbReference type="GO" id="GO:0030497">
    <property type="term" value="P:fatty acid elongation"/>
    <property type="evidence" value="ECO:0007669"/>
    <property type="project" value="TreeGrafter"/>
</dbReference>
<comment type="pathway">
    <text evidence="2 14">Lipid metabolism; fatty acid biosynthesis.</text>
</comment>
<accession>A0A9P0B667</accession>
<comment type="catalytic activity">
    <reaction evidence="13 14">
        <text>a very-long-chain (3R)-3-hydroxyacyl-CoA = a very-long-chain (2E)-enoyl-CoA + H2O</text>
        <dbReference type="Rhea" id="RHEA:45812"/>
        <dbReference type="ChEBI" id="CHEBI:15377"/>
        <dbReference type="ChEBI" id="CHEBI:83728"/>
        <dbReference type="ChEBI" id="CHEBI:85440"/>
        <dbReference type="EC" id="4.2.1.134"/>
    </reaction>
</comment>
<dbReference type="GO" id="GO:0102158">
    <property type="term" value="F:very-long-chain (3R)-3-hydroxyacyl-CoA dehydratase activity"/>
    <property type="evidence" value="ECO:0007669"/>
    <property type="project" value="UniProtKB-EC"/>
</dbReference>
<gene>
    <name evidence="15" type="ORF">MELIAE_LOCUS8786</name>
</gene>
<comment type="function">
    <text evidence="14">Catalyzes the third of the four reactions of the long-chain fatty acids elongation cycle. This endoplasmic reticulum-bound enzymatic process, allows the addition of two carbons to the chain of long- and very long-chain fatty acids/VLCFAs per cycle. This enzyme catalyzes the dehydration of the 3-hydroxyacyl-CoA intermediate into trans-2,3-enoyl-CoA, within each cycle of fatty acid elongation. Thereby, it participates to the production of VLCFAs of different chain lengths that are involved in multiple biological processes as precursors of membrane lipids and lipid mediators.</text>
</comment>
<dbReference type="EMBL" id="OV121136">
    <property type="protein sequence ID" value="CAH0558278.1"/>
    <property type="molecule type" value="Genomic_DNA"/>
</dbReference>
<dbReference type="Proteomes" id="UP001154078">
    <property type="component" value="Chromosome 5"/>
</dbReference>
<keyword evidence="14" id="KW-0256">Endoplasmic reticulum</keyword>
<evidence type="ECO:0000256" key="9">
    <source>
        <dbReference type="ARBA" id="ARBA00023098"/>
    </source>
</evidence>
<keyword evidence="12 14" id="KW-0456">Lyase</keyword>
<keyword evidence="5 14" id="KW-0444">Lipid biosynthesis</keyword>
<evidence type="ECO:0000256" key="4">
    <source>
        <dbReference type="ARBA" id="ARBA00013122"/>
    </source>
</evidence>
<evidence type="ECO:0000256" key="10">
    <source>
        <dbReference type="ARBA" id="ARBA00023136"/>
    </source>
</evidence>
<evidence type="ECO:0000256" key="1">
    <source>
        <dbReference type="ARBA" id="ARBA00004141"/>
    </source>
</evidence>
<evidence type="ECO:0000256" key="7">
    <source>
        <dbReference type="ARBA" id="ARBA00022832"/>
    </source>
</evidence>
<evidence type="ECO:0000313" key="16">
    <source>
        <dbReference type="Proteomes" id="UP001154078"/>
    </source>
</evidence>
<keyword evidence="7 14" id="KW-0276">Fatty acid metabolism</keyword>
<dbReference type="Pfam" id="PF04387">
    <property type="entry name" value="PTPLA"/>
    <property type="match status" value="1"/>
</dbReference>
<sequence>MGSDKGKKGAYSDGVTNYLIAYNGIQTVGWSYLLYQIIAYYLTASATVTLYETVKTTVMIFQNAAILEVFHAQMGIVKSNPAITAFQVASRVMVVCGVLMATLSARSTVGLPLALVAWSITEVIRYGMYTLQLINWIPYVVTWLRYSTFVILYPIGVTGELLCIYAAQQEIGAKQQWSITMPNSFNVIFNYQHFLWFIMFLYIPLFPQMYMHMVHQRKKVLGPHKKSQ</sequence>
<keyword evidence="10 14" id="KW-0472">Membrane</keyword>
<evidence type="ECO:0000256" key="2">
    <source>
        <dbReference type="ARBA" id="ARBA00005194"/>
    </source>
</evidence>
<protein>
    <recommendedName>
        <fullName evidence="4 14">Very-long-chain (3R)-3-hydroxyacyl-CoA dehydratase</fullName>
        <ecNumber evidence="4 14">4.2.1.134</ecNumber>
    </recommendedName>
</protein>
<evidence type="ECO:0000256" key="5">
    <source>
        <dbReference type="ARBA" id="ARBA00022516"/>
    </source>
</evidence>
<feature type="transmembrane region" description="Helical" evidence="14">
    <location>
        <begin position="143"/>
        <end position="167"/>
    </location>
</feature>
<evidence type="ECO:0000256" key="11">
    <source>
        <dbReference type="ARBA" id="ARBA00023160"/>
    </source>
</evidence>
<dbReference type="AlphaFoldDB" id="A0A9P0B667"/>
<reference evidence="15" key="1">
    <citation type="submission" date="2021-12" db="EMBL/GenBank/DDBJ databases">
        <authorList>
            <person name="King R."/>
        </authorList>
    </citation>
    <scope>NUCLEOTIDE SEQUENCE</scope>
</reference>
<dbReference type="GO" id="GO:0042761">
    <property type="term" value="P:very long-chain fatty acid biosynthetic process"/>
    <property type="evidence" value="ECO:0007669"/>
    <property type="project" value="TreeGrafter"/>
</dbReference>
<proteinExistence type="inferred from homology"/>
<evidence type="ECO:0000256" key="8">
    <source>
        <dbReference type="ARBA" id="ARBA00022989"/>
    </source>
</evidence>
<keyword evidence="6 14" id="KW-0812">Transmembrane</keyword>
<evidence type="ECO:0000256" key="12">
    <source>
        <dbReference type="ARBA" id="ARBA00023239"/>
    </source>
</evidence>
<comment type="caution">
    <text evidence="14">Lacks conserved residue(s) required for the propagation of feature annotation.</text>
</comment>
<dbReference type="GO" id="GO:0030148">
    <property type="term" value="P:sphingolipid biosynthetic process"/>
    <property type="evidence" value="ECO:0007669"/>
    <property type="project" value="TreeGrafter"/>
</dbReference>
<dbReference type="OrthoDB" id="46988at2759"/>
<evidence type="ECO:0000313" key="15">
    <source>
        <dbReference type="EMBL" id="CAH0558278.1"/>
    </source>
</evidence>
<evidence type="ECO:0000256" key="13">
    <source>
        <dbReference type="ARBA" id="ARBA00036671"/>
    </source>
</evidence>
<name>A0A9P0B667_BRAAE</name>
<dbReference type="EC" id="4.2.1.134" evidence="4 14"/>
<dbReference type="PANTHER" id="PTHR11035">
    <property type="entry name" value="VERY-LONG-CHAIN (3R)-3-HYDROXYACYL-COA DEHYDRATASE"/>
    <property type="match status" value="1"/>
</dbReference>
<organism evidence="15 16">
    <name type="scientific">Brassicogethes aeneus</name>
    <name type="common">Rape pollen beetle</name>
    <name type="synonym">Meligethes aeneus</name>
    <dbReference type="NCBI Taxonomy" id="1431903"/>
    <lineage>
        <taxon>Eukaryota</taxon>
        <taxon>Metazoa</taxon>
        <taxon>Ecdysozoa</taxon>
        <taxon>Arthropoda</taxon>
        <taxon>Hexapoda</taxon>
        <taxon>Insecta</taxon>
        <taxon>Pterygota</taxon>
        <taxon>Neoptera</taxon>
        <taxon>Endopterygota</taxon>
        <taxon>Coleoptera</taxon>
        <taxon>Polyphaga</taxon>
        <taxon>Cucujiformia</taxon>
        <taxon>Nitidulidae</taxon>
        <taxon>Meligethinae</taxon>
        <taxon>Brassicogethes</taxon>
    </lineage>
</organism>
<comment type="subcellular location">
    <subcellularLocation>
        <location evidence="14">Endoplasmic reticulum membrane</location>
        <topology evidence="14">Multi-pass membrane protein</topology>
    </subcellularLocation>
    <subcellularLocation>
        <location evidence="1">Membrane</location>
        <topology evidence="1">Multi-pass membrane protein</topology>
    </subcellularLocation>
</comment>
<keyword evidence="16" id="KW-1185">Reference proteome</keyword>
<dbReference type="GO" id="GO:0005789">
    <property type="term" value="C:endoplasmic reticulum membrane"/>
    <property type="evidence" value="ECO:0007669"/>
    <property type="project" value="UniProtKB-SubCell"/>
</dbReference>
<evidence type="ECO:0000256" key="6">
    <source>
        <dbReference type="ARBA" id="ARBA00022692"/>
    </source>
</evidence>
<dbReference type="PANTHER" id="PTHR11035:SF3">
    <property type="entry name" value="VERY-LONG-CHAIN (3R)-3-HYDROXYACYL-COA DEHYDRATASE"/>
    <property type="match status" value="1"/>
</dbReference>
<feature type="transmembrane region" description="Helical" evidence="14">
    <location>
        <begin position="109"/>
        <end position="131"/>
    </location>
</feature>
<keyword evidence="9 14" id="KW-0443">Lipid metabolism</keyword>
<feature type="transmembrane region" description="Helical" evidence="14">
    <location>
        <begin position="32"/>
        <end position="51"/>
    </location>
</feature>